<dbReference type="OrthoDB" id="419598at2759"/>
<feature type="non-terminal residue" evidence="6">
    <location>
        <position position="404"/>
    </location>
</feature>
<dbReference type="Proteomes" id="UP000824120">
    <property type="component" value="Chromosome 10"/>
</dbReference>
<evidence type="ECO:0000256" key="2">
    <source>
        <dbReference type="ARBA" id="ARBA00022857"/>
    </source>
</evidence>
<evidence type="ECO:0000313" key="7">
    <source>
        <dbReference type="Proteomes" id="UP000824120"/>
    </source>
</evidence>
<evidence type="ECO:0000256" key="3">
    <source>
        <dbReference type="ARBA" id="ARBA00023002"/>
    </source>
</evidence>
<evidence type="ECO:0000256" key="4">
    <source>
        <dbReference type="SAM" id="Phobius"/>
    </source>
</evidence>
<evidence type="ECO:0000259" key="5">
    <source>
        <dbReference type="Pfam" id="PF05368"/>
    </source>
</evidence>
<keyword evidence="3" id="KW-0560">Oxidoreductase</keyword>
<dbReference type="PANTHER" id="PTHR43349">
    <property type="entry name" value="PINORESINOL REDUCTASE-RELATED"/>
    <property type="match status" value="1"/>
</dbReference>
<sequence length="404" mass="45407">MEQQNVSTEQCAYCWCLTMIYIFIDHISFWIDKCTFECIVVTLQLTRIVTCKWLMVAQPIKLVQEYNDILLIFEIIDEKHSPVYEMDDDDTNGLTSRNSMTGKSKILFIGGTGYIGKFIVEASAKAGHHTFVFVRESTLSDPTKTKLIDTFKSCGVTFLHGDLYDHESLVKAIKQVDVVISTVGHALLADQVKIIAAIKEAGNVKRFFPSEFGNDVDHVHAVEPAKTTYNTKAQFRRIVEAEGIPFTYVVNFFFAGYFLPNLAQSGPAGPPKDKVVILGDGNTKAVFNKEEDIGTYTIKAVNDPKTLNKFLYIKPPHNIITLNELVSLWEKKTGKNLERIYVPEEQVLKNIQEASVPLNVLLSICHTAFVKGDHTNFEIDSSFGVEASEVYPDVKYTPVDEILN</sequence>
<dbReference type="CDD" id="cd05259">
    <property type="entry name" value="PCBER_SDR_a"/>
    <property type="match status" value="1"/>
</dbReference>
<protein>
    <recommendedName>
        <fullName evidence="5">NmrA-like domain-containing protein</fullName>
    </recommendedName>
</protein>
<dbReference type="Gene3D" id="3.40.50.720">
    <property type="entry name" value="NAD(P)-binding Rossmann-like Domain"/>
    <property type="match status" value="1"/>
</dbReference>
<feature type="domain" description="NmrA-like" evidence="5">
    <location>
        <begin position="103"/>
        <end position="403"/>
    </location>
</feature>
<evidence type="ECO:0000313" key="6">
    <source>
        <dbReference type="EMBL" id="KAG5581721.1"/>
    </source>
</evidence>
<organism evidence="6 7">
    <name type="scientific">Solanum commersonii</name>
    <name type="common">Commerson's wild potato</name>
    <name type="synonym">Commerson's nightshade</name>
    <dbReference type="NCBI Taxonomy" id="4109"/>
    <lineage>
        <taxon>Eukaryota</taxon>
        <taxon>Viridiplantae</taxon>
        <taxon>Streptophyta</taxon>
        <taxon>Embryophyta</taxon>
        <taxon>Tracheophyta</taxon>
        <taxon>Spermatophyta</taxon>
        <taxon>Magnoliopsida</taxon>
        <taxon>eudicotyledons</taxon>
        <taxon>Gunneridae</taxon>
        <taxon>Pentapetalae</taxon>
        <taxon>asterids</taxon>
        <taxon>lamiids</taxon>
        <taxon>Solanales</taxon>
        <taxon>Solanaceae</taxon>
        <taxon>Solanoideae</taxon>
        <taxon>Solaneae</taxon>
        <taxon>Solanum</taxon>
    </lineage>
</organism>
<dbReference type="InterPro" id="IPR036291">
    <property type="entry name" value="NAD(P)-bd_dom_sf"/>
</dbReference>
<keyword evidence="7" id="KW-1185">Reference proteome</keyword>
<dbReference type="InterPro" id="IPR008030">
    <property type="entry name" value="NmrA-like"/>
</dbReference>
<dbReference type="Gene3D" id="3.90.25.10">
    <property type="entry name" value="UDP-galactose 4-epimerase, domain 1"/>
    <property type="match status" value="1"/>
</dbReference>
<dbReference type="EMBL" id="JACXVP010000010">
    <property type="protein sequence ID" value="KAG5581721.1"/>
    <property type="molecule type" value="Genomic_DNA"/>
</dbReference>
<accession>A0A9J5X0L0</accession>
<reference evidence="6 7" key="1">
    <citation type="submission" date="2020-09" db="EMBL/GenBank/DDBJ databases">
        <title>De no assembly of potato wild relative species, Solanum commersonii.</title>
        <authorList>
            <person name="Cho K."/>
        </authorList>
    </citation>
    <scope>NUCLEOTIDE SEQUENCE [LARGE SCALE GENOMIC DNA]</scope>
    <source>
        <strain evidence="6">LZ3.2</strain>
        <tissue evidence="6">Leaf</tissue>
    </source>
</reference>
<dbReference type="SUPFAM" id="SSF51735">
    <property type="entry name" value="NAD(P)-binding Rossmann-fold domains"/>
    <property type="match status" value="1"/>
</dbReference>
<dbReference type="AlphaFoldDB" id="A0A9J5X0L0"/>
<keyword evidence="2" id="KW-0521">NADP</keyword>
<feature type="transmembrane region" description="Helical" evidence="4">
    <location>
        <begin position="12"/>
        <end position="31"/>
    </location>
</feature>
<evidence type="ECO:0000256" key="1">
    <source>
        <dbReference type="ARBA" id="ARBA00005725"/>
    </source>
</evidence>
<keyword evidence="4" id="KW-1133">Transmembrane helix</keyword>
<comment type="caution">
    <text evidence="6">The sequence shown here is derived from an EMBL/GenBank/DDBJ whole genome shotgun (WGS) entry which is preliminary data.</text>
</comment>
<keyword evidence="4" id="KW-0472">Membrane</keyword>
<dbReference type="GO" id="GO:0016491">
    <property type="term" value="F:oxidoreductase activity"/>
    <property type="evidence" value="ECO:0007669"/>
    <property type="project" value="UniProtKB-KW"/>
</dbReference>
<dbReference type="Pfam" id="PF05368">
    <property type="entry name" value="NmrA"/>
    <property type="match status" value="1"/>
</dbReference>
<dbReference type="InterPro" id="IPR050608">
    <property type="entry name" value="NmrA-type/Isoflavone_red_sf"/>
</dbReference>
<keyword evidence="4" id="KW-0812">Transmembrane</keyword>
<gene>
    <name evidence="6" type="ORF">H5410_052348</name>
</gene>
<comment type="similarity">
    <text evidence="1">Belongs to the NmrA-type oxidoreductase family. Isoflavone reductase subfamily.</text>
</comment>
<dbReference type="InterPro" id="IPR045312">
    <property type="entry name" value="PCBER-like"/>
</dbReference>
<dbReference type="PANTHER" id="PTHR43349:SF35">
    <property type="entry name" value="PHENYLCOUMARAN BENZYLIC ETHER REDUCTASE 1"/>
    <property type="match status" value="1"/>
</dbReference>
<proteinExistence type="inferred from homology"/>
<name>A0A9J5X0L0_SOLCO</name>